<proteinExistence type="predicted"/>
<organism evidence="1 2">
    <name type="scientific">Paenibacillus riograndensis SBR5</name>
    <dbReference type="NCBI Taxonomy" id="1073571"/>
    <lineage>
        <taxon>Bacteria</taxon>
        <taxon>Bacillati</taxon>
        <taxon>Bacillota</taxon>
        <taxon>Bacilli</taxon>
        <taxon>Bacillales</taxon>
        <taxon>Paenibacillaceae</taxon>
        <taxon>Paenibacillus</taxon>
        <taxon>Paenibacillus sonchi group</taxon>
    </lineage>
</organism>
<dbReference type="KEGG" id="pri:PRIO_5642"/>
<accession>A0A0E4HEG4</accession>
<name>A0A0E4HEG4_9BACL</name>
<evidence type="ECO:0000313" key="1">
    <source>
        <dbReference type="EMBL" id="CQR58029.1"/>
    </source>
</evidence>
<dbReference type="PATRIC" id="fig|1073571.4.peg.6058"/>
<dbReference type="Proteomes" id="UP000033163">
    <property type="component" value="Chromosome I"/>
</dbReference>
<reference evidence="2" key="1">
    <citation type="submission" date="2015-03" db="EMBL/GenBank/DDBJ databases">
        <authorList>
            <person name="Wibberg D."/>
        </authorList>
    </citation>
    <scope>NUCLEOTIDE SEQUENCE [LARGE SCALE GENOMIC DNA]</scope>
</reference>
<dbReference type="AlphaFoldDB" id="A0A0E4HEG4"/>
<dbReference type="HOGENOM" id="CLU_2586441_0_0_9"/>
<protein>
    <submittedName>
        <fullName evidence="1">Uncharacterized protein</fullName>
    </submittedName>
</protein>
<dbReference type="EMBL" id="LN831776">
    <property type="protein sequence ID" value="CQR58029.1"/>
    <property type="molecule type" value="Genomic_DNA"/>
</dbReference>
<sequence length="80" mass="9466">MHNMLVKAEKSFTAQWTMGITVIHRMNPPIFCLKYFYIVHNSVEFFIIYYLKDYTTKRNSISLLYLSSILKNFLITSGGY</sequence>
<gene>
    <name evidence="1" type="ORF">PRIO_5642</name>
</gene>
<evidence type="ECO:0000313" key="2">
    <source>
        <dbReference type="Proteomes" id="UP000033163"/>
    </source>
</evidence>